<reference evidence="1 2" key="1">
    <citation type="submission" date="2019-03" db="EMBL/GenBank/DDBJ databases">
        <title>Genomic Encyclopedia of Type Strains, Phase IV (KMG-IV): sequencing the most valuable type-strain genomes for metagenomic binning, comparative biology and taxonomic classification.</title>
        <authorList>
            <person name="Goeker M."/>
        </authorList>
    </citation>
    <scope>NUCLEOTIDE SEQUENCE [LARGE SCALE GENOMIC DNA]</scope>
    <source>
        <strain evidence="1 2">DSM 28697</strain>
    </source>
</reference>
<keyword evidence="1" id="KW-0238">DNA-binding</keyword>
<dbReference type="OrthoDB" id="9811244at2"/>
<dbReference type="InterPro" id="IPR038390">
    <property type="entry name" value="Metal_Tscrpt_repr_sf"/>
</dbReference>
<proteinExistence type="predicted"/>
<dbReference type="PANTHER" id="PTHR33677">
    <property type="entry name" value="TRANSCRIPTIONAL REPRESSOR FRMR-RELATED"/>
    <property type="match status" value="1"/>
</dbReference>
<comment type="caution">
    <text evidence="1">The sequence shown here is derived from an EMBL/GenBank/DDBJ whole genome shotgun (WGS) entry which is preliminary data.</text>
</comment>
<dbReference type="Pfam" id="PF02583">
    <property type="entry name" value="Trns_repr_metal"/>
    <property type="match status" value="1"/>
</dbReference>
<accession>A0A4R6TT47</accession>
<dbReference type="AlphaFoldDB" id="A0A4R6TT47"/>
<dbReference type="GO" id="GO:0003677">
    <property type="term" value="F:DNA binding"/>
    <property type="evidence" value="ECO:0007669"/>
    <property type="project" value="UniProtKB-KW"/>
</dbReference>
<dbReference type="EMBL" id="SNYJ01000019">
    <property type="protein sequence ID" value="TDQ36266.1"/>
    <property type="molecule type" value="Genomic_DNA"/>
</dbReference>
<gene>
    <name evidence="1" type="ORF">EV213_11955</name>
</gene>
<dbReference type="GO" id="GO:0046872">
    <property type="term" value="F:metal ion binding"/>
    <property type="evidence" value="ECO:0007669"/>
    <property type="project" value="InterPro"/>
</dbReference>
<keyword evidence="2" id="KW-1185">Reference proteome</keyword>
<dbReference type="RefSeq" id="WP_133581792.1">
    <property type="nucleotide sequence ID" value="NZ_SNYJ01000019.1"/>
</dbReference>
<dbReference type="GO" id="GO:0045892">
    <property type="term" value="P:negative regulation of DNA-templated transcription"/>
    <property type="evidence" value="ECO:0007669"/>
    <property type="project" value="UniProtKB-ARBA"/>
</dbReference>
<evidence type="ECO:0000313" key="1">
    <source>
        <dbReference type="EMBL" id="TDQ36266.1"/>
    </source>
</evidence>
<organism evidence="1 2">
    <name type="scientific">Aureibacillus halotolerans</name>
    <dbReference type="NCBI Taxonomy" id="1508390"/>
    <lineage>
        <taxon>Bacteria</taxon>
        <taxon>Bacillati</taxon>
        <taxon>Bacillota</taxon>
        <taxon>Bacilli</taxon>
        <taxon>Bacillales</taxon>
        <taxon>Bacillaceae</taxon>
        <taxon>Aureibacillus</taxon>
    </lineage>
</organism>
<dbReference type="PANTHER" id="PTHR33677:SF3">
    <property type="entry name" value="COPPER-SENSING TRANSCRIPTIONAL REPRESSOR RICR"/>
    <property type="match status" value="1"/>
</dbReference>
<dbReference type="InterPro" id="IPR003735">
    <property type="entry name" value="Metal_Tscrpt_repr"/>
</dbReference>
<dbReference type="Gene3D" id="1.20.58.1000">
    <property type="entry name" value="Metal-sensitive repressor, helix protomer"/>
    <property type="match status" value="1"/>
</dbReference>
<dbReference type="CDD" id="cd10148">
    <property type="entry name" value="CsoR-like_DUF156"/>
    <property type="match status" value="1"/>
</dbReference>
<protein>
    <submittedName>
        <fullName evidence="1">DNA-binding FrmR family transcriptional regulator</fullName>
    </submittedName>
</protein>
<evidence type="ECO:0000313" key="2">
    <source>
        <dbReference type="Proteomes" id="UP000295632"/>
    </source>
</evidence>
<name>A0A4R6TT47_9BACI</name>
<dbReference type="Proteomes" id="UP000295632">
    <property type="component" value="Unassembled WGS sequence"/>
</dbReference>
<sequence>MAETHKKTVQPNKQALLNRLKRVEGQVRGLHRMIDEDKYCVDILHQISAVESALKNVSLVLMEDHAKHCMVKAIQNGNQEETIEELMDIIKRMK</sequence>